<dbReference type="EMBL" id="CP036275">
    <property type="protein sequence ID" value="QDU37811.1"/>
    <property type="molecule type" value="Genomic_DNA"/>
</dbReference>
<dbReference type="SUPFAM" id="SSF50998">
    <property type="entry name" value="Quinoprotein alcohol dehydrogenase-like"/>
    <property type="match status" value="2"/>
</dbReference>
<evidence type="ECO:0000313" key="3">
    <source>
        <dbReference type="EMBL" id="QDU37811.1"/>
    </source>
</evidence>
<keyword evidence="4" id="KW-1185">Reference proteome</keyword>
<feature type="signal peptide" evidence="1">
    <location>
        <begin position="1"/>
        <end position="21"/>
    </location>
</feature>
<dbReference type="Proteomes" id="UP000320496">
    <property type="component" value="Chromosome"/>
</dbReference>
<accession>A0A517Z5U7</accession>
<dbReference type="InterPro" id="IPR002372">
    <property type="entry name" value="PQQ_rpt_dom"/>
</dbReference>
<feature type="chain" id="PRO_5021838146" evidence="1">
    <location>
        <begin position="22"/>
        <end position="438"/>
    </location>
</feature>
<dbReference type="PANTHER" id="PTHR34512:SF30">
    <property type="entry name" value="OUTER MEMBRANE PROTEIN ASSEMBLY FACTOR BAMB"/>
    <property type="match status" value="1"/>
</dbReference>
<name>A0A517Z5U7_9PLAN</name>
<dbReference type="AlphaFoldDB" id="A0A517Z5U7"/>
<dbReference type="RefSeq" id="WP_231746762.1">
    <property type="nucleotide sequence ID" value="NZ_CP036275.1"/>
</dbReference>
<evidence type="ECO:0000256" key="1">
    <source>
        <dbReference type="SAM" id="SignalP"/>
    </source>
</evidence>
<dbReference type="Gene3D" id="2.40.10.480">
    <property type="match status" value="1"/>
</dbReference>
<dbReference type="KEGG" id="mri:Mal4_21280"/>
<protein>
    <submittedName>
        <fullName evidence="3">Outer membrane biogenesis protein BamB</fullName>
    </submittedName>
</protein>
<reference evidence="3 4" key="1">
    <citation type="submission" date="2019-02" db="EMBL/GenBank/DDBJ databases">
        <title>Deep-cultivation of Planctomycetes and their phenomic and genomic characterization uncovers novel biology.</title>
        <authorList>
            <person name="Wiegand S."/>
            <person name="Jogler M."/>
            <person name="Boedeker C."/>
            <person name="Pinto D."/>
            <person name="Vollmers J."/>
            <person name="Rivas-Marin E."/>
            <person name="Kohn T."/>
            <person name="Peeters S.H."/>
            <person name="Heuer A."/>
            <person name="Rast P."/>
            <person name="Oberbeckmann S."/>
            <person name="Bunk B."/>
            <person name="Jeske O."/>
            <person name="Meyerdierks A."/>
            <person name="Storesund J.E."/>
            <person name="Kallscheuer N."/>
            <person name="Luecker S."/>
            <person name="Lage O.M."/>
            <person name="Pohl T."/>
            <person name="Merkel B.J."/>
            <person name="Hornburger P."/>
            <person name="Mueller R.-W."/>
            <person name="Bruemmer F."/>
            <person name="Labrenz M."/>
            <person name="Spormann A.M."/>
            <person name="Op den Camp H."/>
            <person name="Overmann J."/>
            <person name="Amann R."/>
            <person name="Jetten M.S.M."/>
            <person name="Mascher T."/>
            <person name="Medema M.H."/>
            <person name="Devos D.P."/>
            <person name="Kaster A.-K."/>
            <person name="Ovreas L."/>
            <person name="Rohde M."/>
            <person name="Galperin M.Y."/>
            <person name="Jogler C."/>
        </authorList>
    </citation>
    <scope>NUCLEOTIDE SEQUENCE [LARGE SCALE GENOMIC DNA]</scope>
    <source>
        <strain evidence="3 4">Mal4</strain>
    </source>
</reference>
<feature type="domain" description="Pyrrolo-quinoline quinone repeat" evidence="2">
    <location>
        <begin position="97"/>
        <end position="347"/>
    </location>
</feature>
<evidence type="ECO:0000259" key="2">
    <source>
        <dbReference type="Pfam" id="PF13360"/>
    </source>
</evidence>
<dbReference type="InterPro" id="IPR015943">
    <property type="entry name" value="WD40/YVTN_repeat-like_dom_sf"/>
</dbReference>
<dbReference type="Pfam" id="PF13360">
    <property type="entry name" value="PQQ_2"/>
    <property type="match status" value="1"/>
</dbReference>
<evidence type="ECO:0000313" key="4">
    <source>
        <dbReference type="Proteomes" id="UP000320496"/>
    </source>
</evidence>
<organism evidence="3 4">
    <name type="scientific">Maioricimonas rarisocia</name>
    <dbReference type="NCBI Taxonomy" id="2528026"/>
    <lineage>
        <taxon>Bacteria</taxon>
        <taxon>Pseudomonadati</taxon>
        <taxon>Planctomycetota</taxon>
        <taxon>Planctomycetia</taxon>
        <taxon>Planctomycetales</taxon>
        <taxon>Planctomycetaceae</taxon>
        <taxon>Maioricimonas</taxon>
    </lineage>
</organism>
<dbReference type="PANTHER" id="PTHR34512">
    <property type="entry name" value="CELL SURFACE PROTEIN"/>
    <property type="match status" value="1"/>
</dbReference>
<gene>
    <name evidence="3" type="ORF">Mal4_21280</name>
</gene>
<sequence length="438" mass="47829" precursor="true">MNLRQAFVFACVVAAGATVNAADWPQWMGPQRDGTWTETGVVRSIPEDGLPVKWRLPISGGYAGPAVAGGKVFVSDYVAESGDVQFNAGAADVRTGKERVLCVDSKSGEIVWSHEYDCDYEVSYGNGPRVTPTVDGDRVYTIGAMGHLFCFNAANGEIVWQRQIMDDYNAKAPYWGVSAHPLVDGDKLICLVGGEGSAVVAFDKNSGKELWKSLTAADAGYSPPSIIEAGGKRQLIIWLPETINGLNPETGERYWSQPLKPDYNMSIMTPRKEGNYLFASGIGNVGALFELATDKPDAEVVWRGTSNNALYAANSTPIIEDGIIYGCDCRPGSLRAVRLEDGERLWETFSPTTGDRRAGHGTAFLVKNDDTYYLFSETGDLVLAKLSPEKYEEIGRFHVLEPTSDAFGRSVVWSHPAFADRHLFARNDKELVSVSLEE</sequence>
<proteinExistence type="predicted"/>
<dbReference type="InterPro" id="IPR011047">
    <property type="entry name" value="Quinoprotein_ADH-like_sf"/>
</dbReference>
<dbReference type="SMART" id="SM00564">
    <property type="entry name" value="PQQ"/>
    <property type="match status" value="4"/>
</dbReference>
<dbReference type="Gene3D" id="2.130.10.10">
    <property type="entry name" value="YVTN repeat-like/Quinoprotein amine dehydrogenase"/>
    <property type="match status" value="1"/>
</dbReference>
<dbReference type="InterPro" id="IPR018391">
    <property type="entry name" value="PQQ_b-propeller_rpt"/>
</dbReference>
<keyword evidence="1" id="KW-0732">Signal</keyword>